<dbReference type="SMART" id="SM01027">
    <property type="entry name" value="Beta-Casp"/>
    <property type="match status" value="1"/>
</dbReference>
<dbReference type="InterPro" id="IPR022712">
    <property type="entry name" value="Beta_Casp"/>
</dbReference>
<dbReference type="EMBL" id="BARS01033854">
    <property type="protein sequence ID" value="GAG15833.1"/>
    <property type="molecule type" value="Genomic_DNA"/>
</dbReference>
<evidence type="ECO:0000256" key="5">
    <source>
        <dbReference type="ARBA" id="ARBA00022833"/>
    </source>
</evidence>
<keyword evidence="2" id="KW-0540">Nuclease</keyword>
<dbReference type="InterPro" id="IPR050698">
    <property type="entry name" value="MBL"/>
</dbReference>
<dbReference type="AlphaFoldDB" id="X0VTP7"/>
<sequence length="187" mass="21123">DVTAIHTAYPDFLNRNVRKSIFHRDANPFLSEIFKKVAGRKEQEEVLEEKGPCIIMATSGMMTGGASVEYFKRLADNKRNGILFVGYQGQGSLGRKVQDGEKEIMMPKMEGVETIKVEMEVKTIAGLTGHAGRNELLRFIYNLNPRPKKIIINHGESSKCLELASTMHKNYRVETNAPKNLETVRLR</sequence>
<keyword evidence="3" id="KW-0479">Metal-binding</keyword>
<dbReference type="PANTHER" id="PTHR11203">
    <property type="entry name" value="CLEAVAGE AND POLYADENYLATION SPECIFICITY FACTOR FAMILY MEMBER"/>
    <property type="match status" value="1"/>
</dbReference>
<comment type="caution">
    <text evidence="8">The sequence shown here is derived from an EMBL/GenBank/DDBJ whole genome shotgun (WGS) entry which is preliminary data.</text>
</comment>
<comment type="cofactor">
    <cofactor evidence="1">
        <name>Zn(2+)</name>
        <dbReference type="ChEBI" id="CHEBI:29105"/>
    </cofactor>
</comment>
<dbReference type="GO" id="GO:0004527">
    <property type="term" value="F:exonuclease activity"/>
    <property type="evidence" value="ECO:0007669"/>
    <property type="project" value="UniProtKB-KW"/>
</dbReference>
<protein>
    <recommendedName>
        <fullName evidence="7">Beta-Casp domain-containing protein</fullName>
    </recommendedName>
</protein>
<keyword evidence="4" id="KW-0378">Hydrolase</keyword>
<dbReference type="Gene3D" id="3.40.50.10890">
    <property type="match status" value="1"/>
</dbReference>
<dbReference type="InterPro" id="IPR036866">
    <property type="entry name" value="RibonucZ/Hydroxyglut_hydro"/>
</dbReference>
<accession>X0VTP7</accession>
<feature type="domain" description="Beta-Casp" evidence="7">
    <location>
        <begin position="1"/>
        <end position="97"/>
    </location>
</feature>
<dbReference type="Gene3D" id="3.60.15.10">
    <property type="entry name" value="Ribonuclease Z/Hydroxyacylglutathione hydrolase-like"/>
    <property type="match status" value="1"/>
</dbReference>
<dbReference type="PANTHER" id="PTHR11203:SF51">
    <property type="entry name" value="CLEAVAGE AND POLYADENYLATION SPECIFICITY FACTOR"/>
    <property type="match status" value="1"/>
</dbReference>
<proteinExistence type="predicted"/>
<feature type="non-terminal residue" evidence="8">
    <location>
        <position position="1"/>
    </location>
</feature>
<keyword evidence="5" id="KW-0862">Zinc</keyword>
<dbReference type="GO" id="GO:0004521">
    <property type="term" value="F:RNA endonuclease activity"/>
    <property type="evidence" value="ECO:0007669"/>
    <property type="project" value="TreeGrafter"/>
</dbReference>
<evidence type="ECO:0000256" key="6">
    <source>
        <dbReference type="ARBA" id="ARBA00022839"/>
    </source>
</evidence>
<evidence type="ECO:0000256" key="3">
    <source>
        <dbReference type="ARBA" id="ARBA00022723"/>
    </source>
</evidence>
<evidence type="ECO:0000256" key="1">
    <source>
        <dbReference type="ARBA" id="ARBA00001947"/>
    </source>
</evidence>
<dbReference type="SUPFAM" id="SSF56281">
    <property type="entry name" value="Metallo-hydrolase/oxidoreductase"/>
    <property type="match status" value="1"/>
</dbReference>
<organism evidence="8">
    <name type="scientific">marine sediment metagenome</name>
    <dbReference type="NCBI Taxonomy" id="412755"/>
    <lineage>
        <taxon>unclassified sequences</taxon>
        <taxon>metagenomes</taxon>
        <taxon>ecological metagenomes</taxon>
    </lineage>
</organism>
<evidence type="ECO:0000259" key="7">
    <source>
        <dbReference type="SMART" id="SM01027"/>
    </source>
</evidence>
<evidence type="ECO:0000256" key="4">
    <source>
        <dbReference type="ARBA" id="ARBA00022801"/>
    </source>
</evidence>
<reference evidence="8" key="1">
    <citation type="journal article" date="2014" name="Front. Microbiol.">
        <title>High frequency of phylogenetically diverse reductive dehalogenase-homologous genes in deep subseafloor sedimentary metagenomes.</title>
        <authorList>
            <person name="Kawai M."/>
            <person name="Futagami T."/>
            <person name="Toyoda A."/>
            <person name="Takaki Y."/>
            <person name="Nishi S."/>
            <person name="Hori S."/>
            <person name="Arai W."/>
            <person name="Tsubouchi T."/>
            <person name="Morono Y."/>
            <person name="Uchiyama I."/>
            <person name="Ito T."/>
            <person name="Fujiyama A."/>
            <person name="Inagaki F."/>
            <person name="Takami H."/>
        </authorList>
    </citation>
    <scope>NUCLEOTIDE SEQUENCE</scope>
    <source>
        <strain evidence="8">Expedition CK06-06</strain>
    </source>
</reference>
<dbReference type="Pfam" id="PF10996">
    <property type="entry name" value="Beta-Casp"/>
    <property type="match status" value="1"/>
</dbReference>
<dbReference type="GO" id="GO:0046872">
    <property type="term" value="F:metal ion binding"/>
    <property type="evidence" value="ECO:0007669"/>
    <property type="project" value="UniProtKB-KW"/>
</dbReference>
<keyword evidence="6" id="KW-0269">Exonuclease</keyword>
<dbReference type="InterPro" id="IPR011108">
    <property type="entry name" value="RMMBL"/>
</dbReference>
<dbReference type="Pfam" id="PF07521">
    <property type="entry name" value="RMMBL"/>
    <property type="match status" value="1"/>
</dbReference>
<gene>
    <name evidence="8" type="ORF">S01H1_52383</name>
</gene>
<name>X0VTP7_9ZZZZ</name>
<evidence type="ECO:0000256" key="2">
    <source>
        <dbReference type="ARBA" id="ARBA00022722"/>
    </source>
</evidence>
<evidence type="ECO:0000313" key="8">
    <source>
        <dbReference type="EMBL" id="GAG15833.1"/>
    </source>
</evidence>